<dbReference type="OrthoDB" id="2529242at2759"/>
<dbReference type="EMBL" id="JH687564">
    <property type="protein sequence ID" value="EIN03456.1"/>
    <property type="molecule type" value="Genomic_DNA"/>
</dbReference>
<dbReference type="OMA" id="ECIRCWI"/>
<evidence type="ECO:0000313" key="2">
    <source>
        <dbReference type="EMBL" id="EIN03456.1"/>
    </source>
</evidence>
<evidence type="ECO:0000256" key="1">
    <source>
        <dbReference type="SAM" id="MobiDB-lite"/>
    </source>
</evidence>
<feature type="region of interest" description="Disordered" evidence="1">
    <location>
        <begin position="218"/>
        <end position="246"/>
    </location>
</feature>
<organism evidence="2 3">
    <name type="scientific">Punctularia strigosozonata (strain HHB-11173)</name>
    <name type="common">White-rot fungus</name>
    <dbReference type="NCBI Taxonomy" id="741275"/>
    <lineage>
        <taxon>Eukaryota</taxon>
        <taxon>Fungi</taxon>
        <taxon>Dikarya</taxon>
        <taxon>Basidiomycota</taxon>
        <taxon>Agaricomycotina</taxon>
        <taxon>Agaricomycetes</taxon>
        <taxon>Corticiales</taxon>
        <taxon>Punctulariaceae</taxon>
        <taxon>Punctularia</taxon>
    </lineage>
</organism>
<dbReference type="eggNOG" id="ENOG502SSRU">
    <property type="taxonomic scope" value="Eukaryota"/>
</dbReference>
<dbReference type="RefSeq" id="XP_007389323.1">
    <property type="nucleotide sequence ID" value="XM_007389261.1"/>
</dbReference>
<evidence type="ECO:0000313" key="3">
    <source>
        <dbReference type="Proteomes" id="UP000054196"/>
    </source>
</evidence>
<dbReference type="AlphaFoldDB" id="R7S2I1"/>
<name>R7S2I1_PUNST</name>
<sequence length="344" mass="37967">MSLKINIIWPQDAYKTKPDKKNDAEECIRCWIRCKYEHLGYRELWVATGTDHSGSNRLQKMKSPHFTAEITDFKYRRVHYEHRVHIPFVLICRTRALADNAHHTEAGGLEPNSLLLGPLFDWDAATGLQAESTPHDHKARARKVAQEAVPPLPTASTRRSSIVYVRSDDQPAVGTERPQSKRSSIVYVKSGDENAPPAEGANVQRSTSGRFAQWGARAVRPLKPKANKGKVSPPPSGQSSSPTGLRPLSLLQERNTNMSTENAHGVRPLTLGRKKKLQEGMDPVAENAALAEVGNTNAGLKPLKLARSETAKKRGLLMNRAGVPDVVVRPPSASEHVGFGYSFR</sequence>
<protein>
    <submittedName>
        <fullName evidence="2">Uncharacterized protein</fullName>
    </submittedName>
</protein>
<accession>R7S2I1</accession>
<feature type="region of interest" description="Disordered" evidence="1">
    <location>
        <begin position="131"/>
        <end position="184"/>
    </location>
</feature>
<dbReference type="KEGG" id="psq:PUNSTDRAFT_139546"/>
<dbReference type="Proteomes" id="UP000054196">
    <property type="component" value="Unassembled WGS sequence"/>
</dbReference>
<proteinExistence type="predicted"/>
<keyword evidence="3" id="KW-1185">Reference proteome</keyword>
<dbReference type="HOGENOM" id="CLU_806848_0_0_1"/>
<gene>
    <name evidence="2" type="ORF">PUNSTDRAFT_139546</name>
</gene>
<dbReference type="GeneID" id="18880341"/>
<reference evidence="3" key="1">
    <citation type="journal article" date="2012" name="Science">
        <title>The Paleozoic origin of enzymatic lignin decomposition reconstructed from 31 fungal genomes.</title>
        <authorList>
            <person name="Floudas D."/>
            <person name="Binder M."/>
            <person name="Riley R."/>
            <person name="Barry K."/>
            <person name="Blanchette R.A."/>
            <person name="Henrissat B."/>
            <person name="Martinez A.T."/>
            <person name="Otillar R."/>
            <person name="Spatafora J.W."/>
            <person name="Yadav J.S."/>
            <person name="Aerts A."/>
            <person name="Benoit I."/>
            <person name="Boyd A."/>
            <person name="Carlson A."/>
            <person name="Copeland A."/>
            <person name="Coutinho P.M."/>
            <person name="de Vries R.P."/>
            <person name="Ferreira P."/>
            <person name="Findley K."/>
            <person name="Foster B."/>
            <person name="Gaskell J."/>
            <person name="Glotzer D."/>
            <person name="Gorecki P."/>
            <person name="Heitman J."/>
            <person name="Hesse C."/>
            <person name="Hori C."/>
            <person name="Igarashi K."/>
            <person name="Jurgens J.A."/>
            <person name="Kallen N."/>
            <person name="Kersten P."/>
            <person name="Kohler A."/>
            <person name="Kuees U."/>
            <person name="Kumar T.K.A."/>
            <person name="Kuo A."/>
            <person name="LaButti K."/>
            <person name="Larrondo L.F."/>
            <person name="Lindquist E."/>
            <person name="Ling A."/>
            <person name="Lombard V."/>
            <person name="Lucas S."/>
            <person name="Lundell T."/>
            <person name="Martin R."/>
            <person name="McLaughlin D.J."/>
            <person name="Morgenstern I."/>
            <person name="Morin E."/>
            <person name="Murat C."/>
            <person name="Nagy L.G."/>
            <person name="Nolan M."/>
            <person name="Ohm R.A."/>
            <person name="Patyshakuliyeva A."/>
            <person name="Rokas A."/>
            <person name="Ruiz-Duenas F.J."/>
            <person name="Sabat G."/>
            <person name="Salamov A."/>
            <person name="Samejima M."/>
            <person name="Schmutz J."/>
            <person name="Slot J.C."/>
            <person name="St John F."/>
            <person name="Stenlid J."/>
            <person name="Sun H."/>
            <person name="Sun S."/>
            <person name="Syed K."/>
            <person name="Tsang A."/>
            <person name="Wiebenga A."/>
            <person name="Young D."/>
            <person name="Pisabarro A."/>
            <person name="Eastwood D.C."/>
            <person name="Martin F."/>
            <person name="Cullen D."/>
            <person name="Grigoriev I.V."/>
            <person name="Hibbett D.S."/>
        </authorList>
    </citation>
    <scope>NUCLEOTIDE SEQUENCE [LARGE SCALE GENOMIC DNA]</scope>
    <source>
        <strain evidence="3">HHB-11173 SS5</strain>
    </source>
</reference>